<organism evidence="2 3">
    <name type="scientific">Dreissena polymorpha</name>
    <name type="common">Zebra mussel</name>
    <name type="synonym">Mytilus polymorpha</name>
    <dbReference type="NCBI Taxonomy" id="45954"/>
    <lineage>
        <taxon>Eukaryota</taxon>
        <taxon>Metazoa</taxon>
        <taxon>Spiralia</taxon>
        <taxon>Lophotrochozoa</taxon>
        <taxon>Mollusca</taxon>
        <taxon>Bivalvia</taxon>
        <taxon>Autobranchia</taxon>
        <taxon>Heteroconchia</taxon>
        <taxon>Euheterodonta</taxon>
        <taxon>Imparidentia</taxon>
        <taxon>Neoheterodontei</taxon>
        <taxon>Myida</taxon>
        <taxon>Dreissenoidea</taxon>
        <taxon>Dreissenidae</taxon>
        <taxon>Dreissena</taxon>
    </lineage>
</organism>
<comment type="caution">
    <text evidence="2">The sequence shown here is derived from an EMBL/GenBank/DDBJ whole genome shotgun (WGS) entry which is preliminary data.</text>
</comment>
<sequence length="54" mass="6065">MVTYDKGPPRDLGPNKEDKREIGLAHNEYAAGLSDLDTSSVKYLHLKLYISMVN</sequence>
<reference evidence="2" key="2">
    <citation type="submission" date="2020-11" db="EMBL/GenBank/DDBJ databases">
        <authorList>
            <person name="McCartney M.A."/>
            <person name="Auch B."/>
            <person name="Kono T."/>
            <person name="Mallez S."/>
            <person name="Becker A."/>
            <person name="Gohl D.M."/>
            <person name="Silverstein K.A.T."/>
            <person name="Koren S."/>
            <person name="Bechman K.B."/>
            <person name="Herman A."/>
            <person name="Abrahante J.E."/>
            <person name="Garbe J."/>
        </authorList>
    </citation>
    <scope>NUCLEOTIDE SEQUENCE</scope>
    <source>
        <strain evidence="2">Duluth1</strain>
        <tissue evidence="2">Whole animal</tissue>
    </source>
</reference>
<name>A0A9D4GR93_DREPO</name>
<accession>A0A9D4GR93</accession>
<evidence type="ECO:0000313" key="2">
    <source>
        <dbReference type="EMBL" id="KAH3820046.1"/>
    </source>
</evidence>
<evidence type="ECO:0000256" key="1">
    <source>
        <dbReference type="SAM" id="MobiDB-lite"/>
    </source>
</evidence>
<reference evidence="2" key="1">
    <citation type="journal article" date="2019" name="bioRxiv">
        <title>The Genome of the Zebra Mussel, Dreissena polymorpha: A Resource for Invasive Species Research.</title>
        <authorList>
            <person name="McCartney M.A."/>
            <person name="Auch B."/>
            <person name="Kono T."/>
            <person name="Mallez S."/>
            <person name="Zhang Y."/>
            <person name="Obille A."/>
            <person name="Becker A."/>
            <person name="Abrahante J.E."/>
            <person name="Garbe J."/>
            <person name="Badalamenti J.P."/>
            <person name="Herman A."/>
            <person name="Mangelson H."/>
            <person name="Liachko I."/>
            <person name="Sullivan S."/>
            <person name="Sone E.D."/>
            <person name="Koren S."/>
            <person name="Silverstein K.A.T."/>
            <person name="Beckman K.B."/>
            <person name="Gohl D.M."/>
        </authorList>
    </citation>
    <scope>NUCLEOTIDE SEQUENCE</scope>
    <source>
        <strain evidence="2">Duluth1</strain>
        <tissue evidence="2">Whole animal</tissue>
    </source>
</reference>
<keyword evidence="3" id="KW-1185">Reference proteome</keyword>
<feature type="region of interest" description="Disordered" evidence="1">
    <location>
        <begin position="1"/>
        <end position="20"/>
    </location>
</feature>
<dbReference type="EMBL" id="JAIWYP010000005">
    <property type="protein sequence ID" value="KAH3820046.1"/>
    <property type="molecule type" value="Genomic_DNA"/>
</dbReference>
<dbReference type="AlphaFoldDB" id="A0A9D4GR93"/>
<proteinExistence type="predicted"/>
<evidence type="ECO:0000313" key="3">
    <source>
        <dbReference type="Proteomes" id="UP000828390"/>
    </source>
</evidence>
<protein>
    <submittedName>
        <fullName evidence="2">Uncharacterized protein</fullName>
    </submittedName>
</protein>
<dbReference type="Proteomes" id="UP000828390">
    <property type="component" value="Unassembled WGS sequence"/>
</dbReference>
<feature type="compositionally biased region" description="Basic and acidic residues" evidence="1">
    <location>
        <begin position="7"/>
        <end position="20"/>
    </location>
</feature>
<gene>
    <name evidence="2" type="ORF">DPMN_121790</name>
</gene>